<protein>
    <submittedName>
        <fullName evidence="1">Uncharacterized protein</fullName>
    </submittedName>
</protein>
<gene>
    <name evidence="1" type="ORF">BC936DRAFT_143555</name>
</gene>
<dbReference type="Proteomes" id="UP000268093">
    <property type="component" value="Unassembled WGS sequence"/>
</dbReference>
<dbReference type="AlphaFoldDB" id="A0A433DDS5"/>
<dbReference type="EMBL" id="RBNI01002731">
    <property type="protein sequence ID" value="RUP48966.1"/>
    <property type="molecule type" value="Genomic_DNA"/>
</dbReference>
<comment type="caution">
    <text evidence="1">The sequence shown here is derived from an EMBL/GenBank/DDBJ whole genome shotgun (WGS) entry which is preliminary data.</text>
</comment>
<accession>A0A433DDS5</accession>
<organism evidence="1 2">
    <name type="scientific">Jimgerdemannia flammicorona</name>
    <dbReference type="NCBI Taxonomy" id="994334"/>
    <lineage>
        <taxon>Eukaryota</taxon>
        <taxon>Fungi</taxon>
        <taxon>Fungi incertae sedis</taxon>
        <taxon>Mucoromycota</taxon>
        <taxon>Mucoromycotina</taxon>
        <taxon>Endogonomycetes</taxon>
        <taxon>Endogonales</taxon>
        <taxon>Endogonaceae</taxon>
        <taxon>Jimgerdemannia</taxon>
    </lineage>
</organism>
<sequence>MNPSTTLCSSNFDHLPLPPTLNHNDTVWQTFDSPTPANQVHAIFLPRMEDILNDEVLLELFRSAERLLKKQPCHAKITPRFYSTLRDHVHFRKPANENRVFFGEPTGRYSVVHPASVVVFISAHTQPPPLYGSPMSGQCTVVSLVISALPTNHVTDPAATDADLPDYHAHGRPRCIAI</sequence>
<keyword evidence="2" id="KW-1185">Reference proteome</keyword>
<reference evidence="1 2" key="1">
    <citation type="journal article" date="2018" name="New Phytol.">
        <title>Phylogenomics of Endogonaceae and evolution of mycorrhizas within Mucoromycota.</title>
        <authorList>
            <person name="Chang Y."/>
            <person name="Desiro A."/>
            <person name="Na H."/>
            <person name="Sandor L."/>
            <person name="Lipzen A."/>
            <person name="Clum A."/>
            <person name="Barry K."/>
            <person name="Grigoriev I.V."/>
            <person name="Martin F.M."/>
            <person name="Stajich J.E."/>
            <person name="Smith M.E."/>
            <person name="Bonito G."/>
            <person name="Spatafora J.W."/>
        </authorList>
    </citation>
    <scope>NUCLEOTIDE SEQUENCE [LARGE SCALE GENOMIC DNA]</scope>
    <source>
        <strain evidence="1 2">GMNB39</strain>
    </source>
</reference>
<evidence type="ECO:0000313" key="1">
    <source>
        <dbReference type="EMBL" id="RUP48966.1"/>
    </source>
</evidence>
<proteinExistence type="predicted"/>
<evidence type="ECO:0000313" key="2">
    <source>
        <dbReference type="Proteomes" id="UP000268093"/>
    </source>
</evidence>
<name>A0A433DDS5_9FUNG</name>